<protein>
    <submittedName>
        <fullName evidence="1">Uncharacterized protein</fullName>
    </submittedName>
</protein>
<organism evidence="1 2">
    <name type="scientific">Shewanella yunxiaonensis</name>
    <dbReference type="NCBI Taxonomy" id="2829809"/>
    <lineage>
        <taxon>Bacteria</taxon>
        <taxon>Pseudomonadati</taxon>
        <taxon>Pseudomonadota</taxon>
        <taxon>Gammaproteobacteria</taxon>
        <taxon>Alteromonadales</taxon>
        <taxon>Shewanellaceae</taxon>
        <taxon>Shewanella</taxon>
    </lineage>
</organism>
<dbReference type="RefSeq" id="WP_212595444.1">
    <property type="nucleotide sequence ID" value="NZ_CP073587.1"/>
</dbReference>
<accession>A0ABX7YUV8</accession>
<dbReference type="EMBL" id="CP073587">
    <property type="protein sequence ID" value="QUN06430.1"/>
    <property type="molecule type" value="Genomic_DNA"/>
</dbReference>
<evidence type="ECO:0000313" key="1">
    <source>
        <dbReference type="EMBL" id="QUN06430.1"/>
    </source>
</evidence>
<keyword evidence="2" id="KW-1185">Reference proteome</keyword>
<reference evidence="1 2" key="1">
    <citation type="submission" date="2021-04" db="EMBL/GenBank/DDBJ databases">
        <title>Novel species identification of genus Shewanella.</title>
        <authorList>
            <person name="Liu G."/>
        </authorList>
    </citation>
    <scope>NUCLEOTIDE SEQUENCE [LARGE SCALE GENOMIC DNA]</scope>
    <source>
        <strain evidence="1 2">FJAT-54481</strain>
    </source>
</reference>
<sequence length="110" mass="12318">MSFVFTTKRTVKNWPATLFVAANNGDVEQHKISFDLELLPDDQYIELLNKSPKDFFDEAIKGWSGIGCADGTDMTDTPDNREALYNWPPFANAALRAYRQAASGEAARKN</sequence>
<gene>
    <name evidence="1" type="ORF">KDN34_02910</name>
</gene>
<proteinExistence type="predicted"/>
<evidence type="ECO:0000313" key="2">
    <source>
        <dbReference type="Proteomes" id="UP000679575"/>
    </source>
</evidence>
<dbReference type="Proteomes" id="UP000679575">
    <property type="component" value="Chromosome"/>
</dbReference>
<name>A0ABX7YUV8_9GAMM</name>